<evidence type="ECO:0000259" key="9">
    <source>
        <dbReference type="SMART" id="SM00532"/>
    </source>
</evidence>
<dbReference type="InterPro" id="IPR020923">
    <property type="entry name" value="DNA_ligase_B"/>
</dbReference>
<dbReference type="Gene3D" id="1.10.287.610">
    <property type="entry name" value="Helix hairpin bin"/>
    <property type="match status" value="1"/>
</dbReference>
<dbReference type="EC" id="6.5.1.2" evidence="7"/>
<dbReference type="GO" id="GO:0006260">
    <property type="term" value="P:DNA replication"/>
    <property type="evidence" value="ECO:0007669"/>
    <property type="project" value="UniProtKB-KW"/>
</dbReference>
<keyword evidence="2 7" id="KW-0235">DNA replication</keyword>
<feature type="active site" description="N6-AMP-lysine intermediate" evidence="7">
    <location>
        <position position="130"/>
    </location>
</feature>
<dbReference type="GO" id="GO:0006281">
    <property type="term" value="P:DNA repair"/>
    <property type="evidence" value="ECO:0007669"/>
    <property type="project" value="UniProtKB-KW"/>
</dbReference>
<dbReference type="PANTHER" id="PTHR47810">
    <property type="entry name" value="DNA LIGASE"/>
    <property type="match status" value="1"/>
</dbReference>
<accession>A0AAD0ZTB0</accession>
<dbReference type="AlphaFoldDB" id="A0AAD0ZTB0"/>
<feature type="signal peptide" evidence="8">
    <location>
        <begin position="1"/>
        <end position="23"/>
    </location>
</feature>
<dbReference type="InterPro" id="IPR012340">
    <property type="entry name" value="NA-bd_OB-fold"/>
</dbReference>
<dbReference type="InterPro" id="IPR050326">
    <property type="entry name" value="NAD_dep_DNA_ligaseB"/>
</dbReference>
<dbReference type="SUPFAM" id="SSF50249">
    <property type="entry name" value="Nucleic acid-binding proteins"/>
    <property type="match status" value="1"/>
</dbReference>
<dbReference type="EMBL" id="CP027750">
    <property type="protein sequence ID" value="AZE32626.1"/>
    <property type="molecule type" value="Genomic_DNA"/>
</dbReference>
<evidence type="ECO:0000256" key="5">
    <source>
        <dbReference type="ARBA" id="ARBA00023204"/>
    </source>
</evidence>
<dbReference type="Pfam" id="PF03120">
    <property type="entry name" value="OB_DNA_ligase"/>
    <property type="match status" value="1"/>
</dbReference>
<dbReference type="SUPFAM" id="SSF56091">
    <property type="entry name" value="DNA ligase/mRNA capping enzyme, catalytic domain"/>
    <property type="match status" value="1"/>
</dbReference>
<dbReference type="InterPro" id="IPR001679">
    <property type="entry name" value="DNA_ligase"/>
</dbReference>
<evidence type="ECO:0000256" key="8">
    <source>
        <dbReference type="SAM" id="SignalP"/>
    </source>
</evidence>
<dbReference type="PIRSF" id="PIRSF001604">
    <property type="entry name" value="LigA"/>
    <property type="match status" value="1"/>
</dbReference>
<dbReference type="Gene3D" id="3.30.470.30">
    <property type="entry name" value="DNA ligase/mRNA capping enzyme"/>
    <property type="match status" value="1"/>
</dbReference>
<dbReference type="HAMAP" id="MF_01587">
    <property type="entry name" value="DNA_ligase_B"/>
    <property type="match status" value="1"/>
</dbReference>
<name>A0AAD0ZTB0_9PSED</name>
<dbReference type="Proteomes" id="UP000280455">
    <property type="component" value="Chromosome"/>
</dbReference>
<evidence type="ECO:0000256" key="6">
    <source>
        <dbReference type="ARBA" id="ARBA00034005"/>
    </source>
</evidence>
<dbReference type="InterPro" id="IPR013839">
    <property type="entry name" value="DNAligase_adenylation"/>
</dbReference>
<dbReference type="PANTHER" id="PTHR47810:SF1">
    <property type="entry name" value="DNA LIGASE B"/>
    <property type="match status" value="1"/>
</dbReference>
<evidence type="ECO:0000256" key="2">
    <source>
        <dbReference type="ARBA" id="ARBA00022705"/>
    </source>
</evidence>
<evidence type="ECO:0000313" key="10">
    <source>
        <dbReference type="EMBL" id="AZE32626.1"/>
    </source>
</evidence>
<dbReference type="SUPFAM" id="SSF47781">
    <property type="entry name" value="RuvA domain 2-like"/>
    <property type="match status" value="1"/>
</dbReference>
<feature type="chain" id="PRO_5042198615" description="DNA ligase B" evidence="8">
    <location>
        <begin position="24"/>
        <end position="562"/>
    </location>
</feature>
<keyword evidence="1 7" id="KW-0436">Ligase</keyword>
<dbReference type="Gene3D" id="2.40.50.140">
    <property type="entry name" value="Nucleic acid-binding proteins"/>
    <property type="match status" value="1"/>
</dbReference>
<keyword evidence="4 7" id="KW-0520">NAD</keyword>
<dbReference type="Pfam" id="PF01653">
    <property type="entry name" value="DNA_ligase_aden"/>
    <property type="match status" value="1"/>
</dbReference>
<sequence>MPNYRALPMAGLLLSAIALPSIASPCPDWTPAQAQAETATLQQHINRWDDSYHREGLSPVTDELYDQSRARLEHWQSCFPSVSAELANPLRTARGTVPHPIPHTGVEKLADESAVRRWFAGREEVWVQPKIDGVAVTLIYRQGRFQQAISRGDGLQGQDWTRPAQLISAIPKHLPEPRDLLLQGELYWRQHDHIQAKAGSLNARGQVAGLLARNQLDPQQASQIGLFVWDWPQGPSTLAQRLDGLKALGFPHNSEYSQRVSTFAEVQHWRAHWYRSALPFASDGIVLRQSRRPEAQRWQAKAPYWIAAWKYPFAQALARVRKVDFKIGRTGRITPMLELEPVQLDDRQIRRVSVGSLPRWQELDIRPGDQVSISLAGLTIPRLDSVVLRASQRVPLQVPDASAFHALSCLQPLPGCKSQFLARLTWLSSKSGLDLPHVGAGTWEKLLDAGLINGLVDWLTLDPAELANITGFGERSIARLLSSLHSARQQPFQRWLKALGLPPTGNAGLEDDWAVLAAITTEQWQAQSAIGPGRAAQLSAFFRDPQVLALIEELRAAGIEGF</sequence>
<dbReference type="NCBIfam" id="NF005987">
    <property type="entry name" value="PRK08097.1"/>
    <property type="match status" value="1"/>
</dbReference>
<dbReference type="InterPro" id="IPR010994">
    <property type="entry name" value="RuvA_2-like"/>
</dbReference>
<dbReference type="InterPro" id="IPR004150">
    <property type="entry name" value="NAD_DNA_ligase_OB"/>
</dbReference>
<evidence type="ECO:0000256" key="7">
    <source>
        <dbReference type="HAMAP-Rule" id="MF_01587"/>
    </source>
</evidence>
<dbReference type="RefSeq" id="WP_028684179.1">
    <property type="nucleotide sequence ID" value="NZ_CP027720.1"/>
</dbReference>
<proteinExistence type="inferred from homology"/>
<evidence type="ECO:0000256" key="1">
    <source>
        <dbReference type="ARBA" id="ARBA00022598"/>
    </source>
</evidence>
<comment type="function">
    <text evidence="7">Catalyzes the formation of phosphodiester linkages between 5'-phosphoryl and 3'-hydroxyl groups in double-stranded DNA using NAD as a coenzyme and as the energy source for the reaction.</text>
</comment>
<keyword evidence="3 7" id="KW-0227">DNA damage</keyword>
<evidence type="ECO:0000313" key="11">
    <source>
        <dbReference type="Proteomes" id="UP000280455"/>
    </source>
</evidence>
<organism evidence="10 11">
    <name type="scientific">Pseudomonas chlororaphis subsp. aureofaciens</name>
    <dbReference type="NCBI Taxonomy" id="587851"/>
    <lineage>
        <taxon>Bacteria</taxon>
        <taxon>Pseudomonadati</taxon>
        <taxon>Pseudomonadota</taxon>
        <taxon>Gammaproteobacteria</taxon>
        <taxon>Pseudomonadales</taxon>
        <taxon>Pseudomonadaceae</taxon>
        <taxon>Pseudomonas</taxon>
    </lineage>
</organism>
<dbReference type="Gene3D" id="1.10.150.20">
    <property type="entry name" value="5' to 3' exonuclease, C-terminal subdomain"/>
    <property type="match status" value="2"/>
</dbReference>
<dbReference type="SMART" id="SM00532">
    <property type="entry name" value="LIGANc"/>
    <property type="match status" value="1"/>
</dbReference>
<evidence type="ECO:0000256" key="4">
    <source>
        <dbReference type="ARBA" id="ARBA00023027"/>
    </source>
</evidence>
<feature type="domain" description="NAD-dependent DNA ligase N-terminal" evidence="9">
    <location>
        <begin position="33"/>
        <end position="432"/>
    </location>
</feature>
<comment type="similarity">
    <text evidence="7">Belongs to the NAD-dependent DNA ligase family. LigB subfamily.</text>
</comment>
<dbReference type="InterPro" id="IPR013840">
    <property type="entry name" value="DNAligase_N"/>
</dbReference>
<gene>
    <name evidence="7" type="primary">ligB</name>
    <name evidence="10" type="ORF">C4K07_5886</name>
</gene>
<reference evidence="10 11" key="1">
    <citation type="submission" date="2018-03" db="EMBL/GenBank/DDBJ databases">
        <title>Diversity of phytobeneficial traits revealed by whole-genome analysis of worldwide-isolated phenazine-producing Pseudomonas spp.</title>
        <authorList>
            <person name="Biessy A."/>
            <person name="Novinscak A."/>
            <person name="Blom J."/>
            <person name="Leger G."/>
            <person name="Thomashow L.S."/>
            <person name="Cazorla F.M."/>
            <person name="Josic D."/>
            <person name="Filion M."/>
        </authorList>
    </citation>
    <scope>NUCLEOTIDE SEQUENCE [LARGE SCALE GENOMIC DNA]</scope>
    <source>
        <strain evidence="10 11">ChPhzS24</strain>
    </source>
</reference>
<keyword evidence="8" id="KW-0732">Signal</keyword>
<protein>
    <recommendedName>
        <fullName evidence="7">DNA ligase B</fullName>
        <ecNumber evidence="7">6.5.1.2</ecNumber>
    </recommendedName>
    <alternativeName>
        <fullName evidence="7">Polydeoxyribonucleotide synthase [NAD(+)] B</fullName>
    </alternativeName>
</protein>
<evidence type="ECO:0000256" key="3">
    <source>
        <dbReference type="ARBA" id="ARBA00022763"/>
    </source>
</evidence>
<keyword evidence="5 7" id="KW-0234">DNA repair</keyword>
<comment type="catalytic activity">
    <reaction evidence="6 7">
        <text>NAD(+) + (deoxyribonucleotide)n-3'-hydroxyl + 5'-phospho-(deoxyribonucleotide)m = (deoxyribonucleotide)n+m + AMP + beta-nicotinamide D-nucleotide.</text>
        <dbReference type="EC" id="6.5.1.2"/>
    </reaction>
</comment>
<dbReference type="GO" id="GO:0003911">
    <property type="term" value="F:DNA ligase (NAD+) activity"/>
    <property type="evidence" value="ECO:0007669"/>
    <property type="project" value="UniProtKB-UniRule"/>
</dbReference>